<dbReference type="Proteomes" id="UP001610334">
    <property type="component" value="Unassembled WGS sequence"/>
</dbReference>
<protein>
    <submittedName>
        <fullName evidence="1">Uncharacterized protein</fullName>
    </submittedName>
</protein>
<name>A0ABR4GR02_9EURO</name>
<organism evidence="1 2">
    <name type="scientific">Aspergillus granulosus</name>
    <dbReference type="NCBI Taxonomy" id="176169"/>
    <lineage>
        <taxon>Eukaryota</taxon>
        <taxon>Fungi</taxon>
        <taxon>Dikarya</taxon>
        <taxon>Ascomycota</taxon>
        <taxon>Pezizomycotina</taxon>
        <taxon>Eurotiomycetes</taxon>
        <taxon>Eurotiomycetidae</taxon>
        <taxon>Eurotiales</taxon>
        <taxon>Aspergillaceae</taxon>
        <taxon>Aspergillus</taxon>
        <taxon>Aspergillus subgen. Nidulantes</taxon>
    </lineage>
</organism>
<dbReference type="EMBL" id="JBFXLT010000405">
    <property type="protein sequence ID" value="KAL2801502.1"/>
    <property type="molecule type" value="Genomic_DNA"/>
</dbReference>
<gene>
    <name evidence="1" type="ORF">BJX63DRAFT_443116</name>
</gene>
<evidence type="ECO:0000313" key="2">
    <source>
        <dbReference type="Proteomes" id="UP001610334"/>
    </source>
</evidence>
<accession>A0ABR4GR02</accession>
<keyword evidence="2" id="KW-1185">Reference proteome</keyword>
<proteinExistence type="predicted"/>
<evidence type="ECO:0000313" key="1">
    <source>
        <dbReference type="EMBL" id="KAL2801502.1"/>
    </source>
</evidence>
<reference evidence="1 2" key="1">
    <citation type="submission" date="2024-07" db="EMBL/GenBank/DDBJ databases">
        <title>Section-level genome sequencing and comparative genomics of Aspergillus sections Usti and Cavernicolus.</title>
        <authorList>
            <consortium name="Lawrence Berkeley National Laboratory"/>
            <person name="Nybo J.L."/>
            <person name="Vesth T.C."/>
            <person name="Theobald S."/>
            <person name="Frisvad J.C."/>
            <person name="Larsen T.O."/>
            <person name="Kjaerboelling I."/>
            <person name="Rothschild-Mancinelli K."/>
            <person name="Lyhne E.K."/>
            <person name="Kogle M.E."/>
            <person name="Barry K."/>
            <person name="Clum A."/>
            <person name="Na H."/>
            <person name="Ledsgaard L."/>
            <person name="Lin J."/>
            <person name="Lipzen A."/>
            <person name="Kuo A."/>
            <person name="Riley R."/>
            <person name="Mondo S."/>
            <person name="Labutti K."/>
            <person name="Haridas S."/>
            <person name="Pangalinan J."/>
            <person name="Salamov A.A."/>
            <person name="Simmons B.A."/>
            <person name="Magnuson J.K."/>
            <person name="Chen J."/>
            <person name="Drula E."/>
            <person name="Henrissat B."/>
            <person name="Wiebenga A."/>
            <person name="Lubbers R.J."/>
            <person name="Gomes A.C."/>
            <person name="Makela M.R."/>
            <person name="Stajich J."/>
            <person name="Grigoriev I.V."/>
            <person name="Mortensen U.H."/>
            <person name="De Vries R.P."/>
            <person name="Baker S.E."/>
            <person name="Andersen M.R."/>
        </authorList>
    </citation>
    <scope>NUCLEOTIDE SEQUENCE [LARGE SCALE GENOMIC DNA]</scope>
    <source>
        <strain evidence="1 2">CBS 588.65</strain>
    </source>
</reference>
<sequence>MVTVTQRMPGPPRGSSLPFPAQHRILLLLQRRLERSTFEFIRKRLPQLSQSKGWDCAEKLELHMAFRELEQEFRACPTADWVSRPKGGFGRLRADIISIRHAAVHRQPQSQRRLRQQLTSASEYATVWLGDRQCGLEIRQCQALVNDIFDDWRERCCRLRSISMARMDYDGGRCSKNTLLEATRRLTDKIDHDCIEQVDRVLHASFPPPCANI</sequence>
<comment type="caution">
    <text evidence="1">The sequence shown here is derived from an EMBL/GenBank/DDBJ whole genome shotgun (WGS) entry which is preliminary data.</text>
</comment>